<feature type="domain" description="DNA polymerase III beta sliding clamp N-terminal" evidence="11">
    <location>
        <begin position="20"/>
        <end position="143"/>
    </location>
</feature>
<evidence type="ECO:0000256" key="8">
    <source>
        <dbReference type="ARBA" id="ARBA00022932"/>
    </source>
</evidence>
<dbReference type="Gene3D" id="3.10.150.10">
    <property type="entry name" value="DNA Polymerase III, subunit A, domain 2"/>
    <property type="match status" value="1"/>
</dbReference>
<dbReference type="Pfam" id="PF00712">
    <property type="entry name" value="DNA_pol3_beta"/>
    <property type="match status" value="1"/>
</dbReference>
<dbReference type="InterPro" id="IPR001001">
    <property type="entry name" value="DNA_polIII_beta"/>
</dbReference>
<dbReference type="GO" id="GO:0009360">
    <property type="term" value="C:DNA polymerase III complex"/>
    <property type="evidence" value="ECO:0007669"/>
    <property type="project" value="InterPro"/>
</dbReference>
<gene>
    <name evidence="14" type="primary">dnaN</name>
    <name evidence="14" type="ORF">DXH95_02995</name>
</gene>
<comment type="caution">
    <text evidence="14">The sequence shown here is derived from an EMBL/GenBank/DDBJ whole genome shotgun (WGS) entry which is preliminary data.</text>
</comment>
<dbReference type="SMART" id="SM00480">
    <property type="entry name" value="POL3Bc"/>
    <property type="match status" value="1"/>
</dbReference>
<dbReference type="Pfam" id="PF02767">
    <property type="entry name" value="DNA_pol3_beta_2"/>
    <property type="match status" value="1"/>
</dbReference>
<reference evidence="15" key="1">
    <citation type="submission" date="2018-08" db="EMBL/GenBank/DDBJ databases">
        <authorList>
            <person name="Kim S.-J."/>
            <person name="Jung G.-Y."/>
        </authorList>
    </citation>
    <scope>NUCLEOTIDE SEQUENCE [LARGE SCALE GENOMIC DNA]</scope>
    <source>
        <strain evidence="15">GY_G</strain>
    </source>
</reference>
<dbReference type="PANTHER" id="PTHR30478:SF0">
    <property type="entry name" value="BETA SLIDING CLAMP"/>
    <property type="match status" value="1"/>
</dbReference>
<organism evidence="14 15">
    <name type="scientific">Sphingorhabdus pulchriflava</name>
    <dbReference type="NCBI Taxonomy" id="2292257"/>
    <lineage>
        <taxon>Bacteria</taxon>
        <taxon>Pseudomonadati</taxon>
        <taxon>Pseudomonadota</taxon>
        <taxon>Alphaproteobacteria</taxon>
        <taxon>Sphingomonadales</taxon>
        <taxon>Sphingomonadaceae</taxon>
        <taxon>Sphingorhabdus</taxon>
    </lineage>
</organism>
<feature type="domain" description="DNA polymerase III beta sliding clamp C-terminal" evidence="13">
    <location>
        <begin position="281"/>
        <end position="393"/>
    </location>
</feature>
<evidence type="ECO:0000256" key="6">
    <source>
        <dbReference type="ARBA" id="ARBA00022695"/>
    </source>
</evidence>
<evidence type="ECO:0000256" key="7">
    <source>
        <dbReference type="ARBA" id="ARBA00022705"/>
    </source>
</evidence>
<evidence type="ECO:0000256" key="1">
    <source>
        <dbReference type="ARBA" id="ARBA00004496"/>
    </source>
</evidence>
<dbReference type="GO" id="GO:0005737">
    <property type="term" value="C:cytoplasm"/>
    <property type="evidence" value="ECO:0007669"/>
    <property type="project" value="UniProtKB-SubCell"/>
</dbReference>
<keyword evidence="9" id="KW-0238">DNA-binding</keyword>
<dbReference type="OrthoDB" id="8421503at2"/>
<name>A0A371BFW4_9SPHN</name>
<evidence type="ECO:0000256" key="3">
    <source>
        <dbReference type="ARBA" id="ARBA00021035"/>
    </source>
</evidence>
<evidence type="ECO:0000259" key="11">
    <source>
        <dbReference type="Pfam" id="PF00712"/>
    </source>
</evidence>
<dbReference type="Pfam" id="PF02768">
    <property type="entry name" value="DNA_pol3_beta_3"/>
    <property type="match status" value="1"/>
</dbReference>
<dbReference type="RefSeq" id="WP_115547961.1">
    <property type="nucleotide sequence ID" value="NZ_QRGP01000001.1"/>
</dbReference>
<evidence type="ECO:0000256" key="5">
    <source>
        <dbReference type="ARBA" id="ARBA00022679"/>
    </source>
</evidence>
<keyword evidence="7 10" id="KW-0235">DNA replication</keyword>
<dbReference type="EMBL" id="QRGP01000001">
    <property type="protein sequence ID" value="RDV06408.1"/>
    <property type="molecule type" value="Genomic_DNA"/>
</dbReference>
<dbReference type="CDD" id="cd00140">
    <property type="entry name" value="beta_clamp"/>
    <property type="match status" value="1"/>
</dbReference>
<proteinExistence type="inferred from homology"/>
<evidence type="ECO:0000259" key="12">
    <source>
        <dbReference type="Pfam" id="PF02767"/>
    </source>
</evidence>
<protein>
    <recommendedName>
        <fullName evidence="3 10">Beta sliding clamp</fullName>
    </recommendedName>
</protein>
<dbReference type="InterPro" id="IPR046938">
    <property type="entry name" value="DNA_clamp_sf"/>
</dbReference>
<sequence length="412" mass="44065">MAKAKVQEQDTPPVADPRPMAVRVQASVLKAALDQLDAVIEARVTVPILSHVMLVARDGMINLAGTDLDIHATIVIASDLNVDERKGWSNFSCAVQASSLRAIAGEVESEGTMLLTLADDRLTVTAGRARWTLGTLPLEDFPGFPIFTPEGAFEISASQLLDAHAGVEFAISNEETRYYLNGIFMHPVDLALKFAATDGHRLSVKAIDGPDGAASFAEVIVPKKTVKLIDKLLAAKAKADSDAKGSVDPVVVECAKDKLRFLIGDAEIISKVIDGQFPDYRRVIPSEEMVTASLRVERRALMAAIRRVRVLASKESSAVKCSIFAEKIVLEVKSPETGTATEEVPASADGIGDTAVLGFNHKYWMDALSAIGSDEVILRFAAGDARGPVRIEPWVDGGAGDGLIQVLMPVLV</sequence>
<dbReference type="AlphaFoldDB" id="A0A371BFW4"/>
<dbReference type="NCBIfam" id="TIGR00663">
    <property type="entry name" value="dnan"/>
    <property type="match status" value="1"/>
</dbReference>
<dbReference type="InterPro" id="IPR022635">
    <property type="entry name" value="DNA_polIII_beta_C"/>
</dbReference>
<dbReference type="PANTHER" id="PTHR30478">
    <property type="entry name" value="DNA POLYMERASE III SUBUNIT BETA"/>
    <property type="match status" value="1"/>
</dbReference>
<accession>A0A371BFW4</accession>
<dbReference type="GO" id="GO:0003887">
    <property type="term" value="F:DNA-directed DNA polymerase activity"/>
    <property type="evidence" value="ECO:0007669"/>
    <property type="project" value="UniProtKB-UniRule"/>
</dbReference>
<dbReference type="InterPro" id="IPR022637">
    <property type="entry name" value="DNA_polIII_beta_cen"/>
</dbReference>
<comment type="function">
    <text evidence="10">Confers DNA tethering and processivity to DNA polymerases and other proteins. Acts as a clamp, forming a ring around DNA (a reaction catalyzed by the clamp-loading complex) which diffuses in an ATP-independent manner freely and bidirectionally along dsDNA. Initially characterized for its ability to contact the catalytic subunit of DNA polymerase III (Pol III), a complex, multichain enzyme responsible for most of the replicative synthesis in bacteria; Pol III exhibits 3'-5' exonuclease proofreading activity. The beta chain is required for initiation of replication as well as for processivity of DNA replication.</text>
</comment>
<keyword evidence="5 10" id="KW-0808">Transferase</keyword>
<keyword evidence="15" id="KW-1185">Reference proteome</keyword>
<dbReference type="GO" id="GO:0006271">
    <property type="term" value="P:DNA strand elongation involved in DNA replication"/>
    <property type="evidence" value="ECO:0007669"/>
    <property type="project" value="TreeGrafter"/>
</dbReference>
<evidence type="ECO:0000313" key="15">
    <source>
        <dbReference type="Proteomes" id="UP000263833"/>
    </source>
</evidence>
<dbReference type="Proteomes" id="UP000263833">
    <property type="component" value="Unassembled WGS sequence"/>
</dbReference>
<keyword evidence="8 10" id="KW-0239">DNA-directed DNA polymerase</keyword>
<comment type="similarity">
    <text evidence="2 10">Belongs to the beta sliding clamp family.</text>
</comment>
<evidence type="ECO:0000256" key="10">
    <source>
        <dbReference type="PIRNR" id="PIRNR000804"/>
    </source>
</evidence>
<comment type="subunit">
    <text evidence="10">Forms a ring-shaped head-to-tail homodimer around DNA.</text>
</comment>
<dbReference type="InterPro" id="IPR022634">
    <property type="entry name" value="DNA_polIII_beta_N"/>
</dbReference>
<evidence type="ECO:0000256" key="9">
    <source>
        <dbReference type="ARBA" id="ARBA00023125"/>
    </source>
</evidence>
<feature type="domain" description="DNA polymerase III beta sliding clamp central" evidence="12">
    <location>
        <begin position="158"/>
        <end position="279"/>
    </location>
</feature>
<dbReference type="GO" id="GO:0003677">
    <property type="term" value="F:DNA binding"/>
    <property type="evidence" value="ECO:0007669"/>
    <property type="project" value="UniProtKB-UniRule"/>
</dbReference>
<evidence type="ECO:0000313" key="14">
    <source>
        <dbReference type="EMBL" id="RDV06408.1"/>
    </source>
</evidence>
<evidence type="ECO:0000259" key="13">
    <source>
        <dbReference type="Pfam" id="PF02768"/>
    </source>
</evidence>
<dbReference type="PIRSF" id="PIRSF000804">
    <property type="entry name" value="DNA_pol_III_b"/>
    <property type="match status" value="1"/>
</dbReference>
<evidence type="ECO:0000256" key="4">
    <source>
        <dbReference type="ARBA" id="ARBA00022490"/>
    </source>
</evidence>
<dbReference type="SUPFAM" id="SSF55979">
    <property type="entry name" value="DNA clamp"/>
    <property type="match status" value="3"/>
</dbReference>
<keyword evidence="6 10" id="KW-0548">Nucleotidyltransferase</keyword>
<comment type="subcellular location">
    <subcellularLocation>
        <location evidence="1 10">Cytoplasm</location>
    </subcellularLocation>
</comment>
<evidence type="ECO:0000256" key="2">
    <source>
        <dbReference type="ARBA" id="ARBA00010752"/>
    </source>
</evidence>
<dbReference type="GO" id="GO:0008408">
    <property type="term" value="F:3'-5' exonuclease activity"/>
    <property type="evidence" value="ECO:0007669"/>
    <property type="project" value="InterPro"/>
</dbReference>
<keyword evidence="4 10" id="KW-0963">Cytoplasm</keyword>
<dbReference type="Gene3D" id="3.70.10.10">
    <property type="match status" value="1"/>
</dbReference>